<organism evidence="2 3">
    <name type="scientific">Streptomyces albidoflavus</name>
    <dbReference type="NCBI Taxonomy" id="1886"/>
    <lineage>
        <taxon>Bacteria</taxon>
        <taxon>Bacillati</taxon>
        <taxon>Actinomycetota</taxon>
        <taxon>Actinomycetes</taxon>
        <taxon>Kitasatosporales</taxon>
        <taxon>Streptomycetaceae</taxon>
        <taxon>Streptomyces</taxon>
        <taxon>Streptomyces albidoflavus group</taxon>
    </lineage>
</organism>
<sequence length="111" mass="12131">MASSAGRAGFWLGFGCACWWVGVPVTDGLKRRPGWELVGGLSFDRTAWNWAGRPGSWLSGRELVGLGHWPYGLVAGPGYFFWGVVVMRKTGWSGQADRRSASGDRAVTPWK</sequence>
<accession>A0AA37C2Y7</accession>
<evidence type="ECO:0000313" key="3">
    <source>
        <dbReference type="Proteomes" id="UP001051844"/>
    </source>
</evidence>
<proteinExistence type="predicted"/>
<dbReference type="Proteomes" id="UP001051844">
    <property type="component" value="Unassembled WGS sequence"/>
</dbReference>
<dbReference type="PROSITE" id="PS51257">
    <property type="entry name" value="PROKAR_LIPOPROTEIN"/>
    <property type="match status" value="1"/>
</dbReference>
<name>A0AA37C2Y7_9ACTN</name>
<reference evidence="2" key="1">
    <citation type="submission" date="2022-09" db="EMBL/GenBank/DDBJ databases">
        <title>Whole genome shotgun sequence of Streptomyces albidoflavus NBRC 12854.</title>
        <authorList>
            <person name="Komaki H."/>
            <person name="Tamura T."/>
        </authorList>
    </citation>
    <scope>NUCLEOTIDE SEQUENCE</scope>
    <source>
        <strain evidence="2">NBRC 12854</strain>
    </source>
</reference>
<comment type="caution">
    <text evidence="2">The sequence shown here is derived from an EMBL/GenBank/DDBJ whole genome shotgun (WGS) entry which is preliminary data.</text>
</comment>
<evidence type="ECO:0000256" key="1">
    <source>
        <dbReference type="SAM" id="MobiDB-lite"/>
    </source>
</evidence>
<feature type="region of interest" description="Disordered" evidence="1">
    <location>
        <begin position="92"/>
        <end position="111"/>
    </location>
</feature>
<gene>
    <name evidence="2" type="ORF">ScoT_57290</name>
</gene>
<evidence type="ECO:0000313" key="2">
    <source>
        <dbReference type="EMBL" id="GHI49555.1"/>
    </source>
</evidence>
<protein>
    <submittedName>
        <fullName evidence="2">Uncharacterized protein</fullName>
    </submittedName>
</protein>
<dbReference type="EMBL" id="BNDZ01000005">
    <property type="protein sequence ID" value="GHI49555.1"/>
    <property type="molecule type" value="Genomic_DNA"/>
</dbReference>
<dbReference type="AlphaFoldDB" id="A0AA37C2Y7"/>